<evidence type="ECO:0000256" key="5">
    <source>
        <dbReference type="ARBA" id="ARBA00022723"/>
    </source>
</evidence>
<dbReference type="Pfam" id="PF01266">
    <property type="entry name" value="DAO"/>
    <property type="match status" value="1"/>
</dbReference>
<feature type="domain" description="4Fe-4S ferredoxin-type" evidence="12">
    <location>
        <begin position="97"/>
        <end position="128"/>
    </location>
</feature>
<dbReference type="InterPro" id="IPR039650">
    <property type="entry name" value="HdrA-like"/>
</dbReference>
<evidence type="ECO:0000313" key="14">
    <source>
        <dbReference type="Proteomes" id="UP000070284"/>
    </source>
</evidence>
<evidence type="ECO:0000256" key="9">
    <source>
        <dbReference type="ARBA" id="ARBA00023014"/>
    </source>
</evidence>
<keyword evidence="7 10" id="KW-0560">Oxidoreductase</keyword>
<evidence type="ECO:0000256" key="11">
    <source>
        <dbReference type="SAM" id="MobiDB-lite"/>
    </source>
</evidence>
<evidence type="ECO:0000256" key="2">
    <source>
        <dbReference type="ARBA" id="ARBA00006561"/>
    </source>
</evidence>
<feature type="domain" description="4Fe-4S ferredoxin-type" evidence="12">
    <location>
        <begin position="145"/>
        <end position="174"/>
    </location>
</feature>
<comment type="cofactor">
    <cofactor evidence="1 10">
        <name>FAD</name>
        <dbReference type="ChEBI" id="CHEBI:57692"/>
    </cofactor>
</comment>
<dbReference type="UniPathway" id="UPA00647">
    <property type="reaction ID" value="UER00700"/>
</dbReference>
<dbReference type="PROSITE" id="PS00198">
    <property type="entry name" value="4FE4S_FER_1"/>
    <property type="match status" value="1"/>
</dbReference>
<comment type="cofactor">
    <cofactor evidence="10">
        <name>[4Fe-4S] cluster</name>
        <dbReference type="ChEBI" id="CHEBI:49883"/>
    </cofactor>
</comment>
<dbReference type="InterPro" id="IPR017900">
    <property type="entry name" value="4Fe4S_Fe_S_CS"/>
</dbReference>
<comment type="pathway">
    <text evidence="10">Cofactor metabolism; coenzyme M-coenzyme B heterodisulfide reduction; coenzyme B and coenzyme M from coenzyme M-coenzyme B heterodisulfide: step 1/1.</text>
</comment>
<proteinExistence type="inferred from homology"/>
<protein>
    <recommendedName>
        <fullName evidence="10">CoB--CoM heterodisulfide reductase iron-sulfur subunit A</fullName>
        <ecNumber evidence="10">1.8.-.-</ecNumber>
    </recommendedName>
</protein>
<dbReference type="Pfam" id="PF13187">
    <property type="entry name" value="Fer4_9"/>
    <property type="match status" value="1"/>
</dbReference>
<dbReference type="GO" id="GO:0051539">
    <property type="term" value="F:4 iron, 4 sulfur cluster binding"/>
    <property type="evidence" value="ECO:0007669"/>
    <property type="project" value="UniProtKB-UniRule"/>
</dbReference>
<dbReference type="PROSITE" id="PS51379">
    <property type="entry name" value="4FE4S_FER_2"/>
    <property type="match status" value="2"/>
</dbReference>
<name>A0A133UJB1_9EURY</name>
<feature type="region of interest" description="Disordered" evidence="11">
    <location>
        <begin position="425"/>
        <end position="444"/>
    </location>
</feature>
<comment type="similarity">
    <text evidence="2 10">Belongs to the HdrA family.</text>
</comment>
<sequence length="534" mass="58063">MTGKDSALVVGGGITGIRSALDLAEGGYNVHLVEKEPSIGGTMAQLEKTFPTLDCSLCILSPHMVDIGRHENIKLHTYSELVDLDGDPGDFTAKILEKPRGVNLDKCTGCEKCSEICPVDVPSEYNAEMGERSAIYVPFPQAVPKAAIIDFENCIDCGQCEEVCDSGAITRNREAEEVEIDVGAVIVATGFEEFDPSEKEEYLFDHPNVLTMLELERLLCASGPTQGQVKRPSDGKHPSEVGIISCVGSRDSQIDQEYCSRVCCMFSAKNSILLKEHDPDVEVTVFNMGTRAYGKGFKEFVDRAKDEYGINYVRARPAGIQSEGEDPIITYEDPETGEISKKKFDLAVLASGMVPPEGQDRIIDTLGLGIAQEDGFIKEKNKATAPLETEREGVFLAGTAQGPKDIPDSVSQGLGAAVKATSLLEKAEKREKNTEKKPTDTKDVAGEKPRIGVFVCHCGNNIAGTVDVEKVEAEASNMPDVVHAERNFYICSDEGTESIKNAIREEDLNRVVVASCTPRTHEPLFRETCREAGL</sequence>
<dbReference type="Gene3D" id="3.40.50.720">
    <property type="entry name" value="NAD(P)-binding Rossmann-like Domain"/>
    <property type="match status" value="1"/>
</dbReference>
<evidence type="ECO:0000256" key="1">
    <source>
        <dbReference type="ARBA" id="ARBA00001974"/>
    </source>
</evidence>
<dbReference type="Proteomes" id="UP000070284">
    <property type="component" value="Unassembled WGS sequence"/>
</dbReference>
<dbReference type="Gene3D" id="3.30.70.3270">
    <property type="match status" value="1"/>
</dbReference>
<comment type="subunit">
    <text evidence="10">The ferredoxin:CoB-CoM heterodisulfide reductase is composed of three subunits; HdrA, HdrB and HdrC.</text>
</comment>
<evidence type="ECO:0000256" key="10">
    <source>
        <dbReference type="RuleBase" id="RU366072"/>
    </source>
</evidence>
<evidence type="ECO:0000256" key="3">
    <source>
        <dbReference type="ARBA" id="ARBA00022485"/>
    </source>
</evidence>
<dbReference type="EC" id="1.8.-.-" evidence="10"/>
<dbReference type="InterPro" id="IPR006076">
    <property type="entry name" value="FAD-dep_OxRdtase"/>
</dbReference>
<keyword evidence="8 10" id="KW-0408">Iron</keyword>
<keyword evidence="5 10" id="KW-0479">Metal-binding</keyword>
<dbReference type="Gene3D" id="3.50.50.60">
    <property type="entry name" value="FAD/NAD(P)-binding domain"/>
    <property type="match status" value="2"/>
</dbReference>
<comment type="caution">
    <text evidence="13">The sequence shown here is derived from an EMBL/GenBank/DDBJ whole genome shotgun (WGS) entry which is preliminary data.</text>
</comment>
<feature type="non-terminal residue" evidence="13">
    <location>
        <position position="534"/>
    </location>
</feature>
<accession>A0A133UJB1</accession>
<comment type="function">
    <text evidence="10">Part of a complex that catalyzes the reversible reduction of CoM-S-S-CoB to the thiol-coenzymes H-S-CoM (coenzyme M) and H-S-CoB (coenzyme B).</text>
</comment>
<dbReference type="GO" id="GO:0016491">
    <property type="term" value="F:oxidoreductase activity"/>
    <property type="evidence" value="ECO:0007669"/>
    <property type="project" value="UniProtKB-UniRule"/>
</dbReference>
<keyword evidence="3 10" id="KW-0004">4Fe-4S</keyword>
<dbReference type="SUPFAM" id="SSF51905">
    <property type="entry name" value="FAD/NAD(P)-binding domain"/>
    <property type="match status" value="1"/>
</dbReference>
<evidence type="ECO:0000313" key="13">
    <source>
        <dbReference type="EMBL" id="KXA94303.1"/>
    </source>
</evidence>
<dbReference type="AlphaFoldDB" id="A0A133UJB1"/>
<evidence type="ECO:0000256" key="8">
    <source>
        <dbReference type="ARBA" id="ARBA00023004"/>
    </source>
</evidence>
<dbReference type="GO" id="GO:0046872">
    <property type="term" value="F:metal ion binding"/>
    <property type="evidence" value="ECO:0007669"/>
    <property type="project" value="UniProtKB-KW"/>
</dbReference>
<dbReference type="InterPro" id="IPR036188">
    <property type="entry name" value="FAD/NAD-bd_sf"/>
</dbReference>
<dbReference type="EMBL" id="LHXO01000067">
    <property type="protein sequence ID" value="KXA94303.1"/>
    <property type="molecule type" value="Genomic_DNA"/>
</dbReference>
<evidence type="ECO:0000256" key="7">
    <source>
        <dbReference type="ARBA" id="ARBA00023002"/>
    </source>
</evidence>
<keyword evidence="14" id="KW-1185">Reference proteome</keyword>
<gene>
    <name evidence="13" type="ORF">AKJ65_04860</name>
</gene>
<reference evidence="13 14" key="1">
    <citation type="journal article" date="2016" name="Sci. Rep.">
        <title>Metabolic traits of an uncultured archaeal lineage -MSBL1- from brine pools of the Red Sea.</title>
        <authorList>
            <person name="Mwirichia R."/>
            <person name="Alam I."/>
            <person name="Rashid M."/>
            <person name="Vinu M."/>
            <person name="Ba-Alawi W."/>
            <person name="Anthony Kamau A."/>
            <person name="Kamanda Ngugi D."/>
            <person name="Goker M."/>
            <person name="Klenk H.P."/>
            <person name="Bajic V."/>
            <person name="Stingl U."/>
        </authorList>
    </citation>
    <scope>NUCLEOTIDE SEQUENCE [LARGE SCALE GENOMIC DNA]</scope>
    <source>
        <strain evidence="13">SCGC-AAA259E19</strain>
    </source>
</reference>
<keyword evidence="4 10" id="KW-0285">Flavoprotein</keyword>
<dbReference type="InterPro" id="IPR017896">
    <property type="entry name" value="4Fe4S_Fe-S-bd"/>
</dbReference>
<keyword evidence="9 10" id="KW-0411">Iron-sulfur</keyword>
<dbReference type="PANTHER" id="PTHR43498:SF1">
    <property type="entry name" value="COB--COM HETERODISULFIDE REDUCTASE IRON-SULFUR SUBUNIT A"/>
    <property type="match status" value="1"/>
</dbReference>
<evidence type="ECO:0000259" key="12">
    <source>
        <dbReference type="PROSITE" id="PS51379"/>
    </source>
</evidence>
<keyword evidence="6 10" id="KW-0274">FAD</keyword>
<evidence type="ECO:0000256" key="4">
    <source>
        <dbReference type="ARBA" id="ARBA00022630"/>
    </source>
</evidence>
<evidence type="ECO:0000256" key="6">
    <source>
        <dbReference type="ARBA" id="ARBA00022827"/>
    </source>
</evidence>
<organism evidence="13 14">
    <name type="scientific">candidate division MSBL1 archaeon SCGC-AAA259E19</name>
    <dbReference type="NCBI Taxonomy" id="1698264"/>
    <lineage>
        <taxon>Archaea</taxon>
        <taxon>Methanobacteriati</taxon>
        <taxon>Methanobacteriota</taxon>
        <taxon>candidate division MSBL1</taxon>
    </lineage>
</organism>
<dbReference type="PANTHER" id="PTHR43498">
    <property type="entry name" value="FERREDOXIN:COB-COM HETERODISULFIDE REDUCTASE SUBUNIT A"/>
    <property type="match status" value="1"/>
</dbReference>